<protein>
    <recommendedName>
        <fullName evidence="5">Transmembrane protein</fullName>
    </recommendedName>
</protein>
<evidence type="ECO:0000256" key="1">
    <source>
        <dbReference type="SAM" id="MobiDB-lite"/>
    </source>
</evidence>
<feature type="region of interest" description="Disordered" evidence="1">
    <location>
        <begin position="246"/>
        <end position="271"/>
    </location>
</feature>
<feature type="transmembrane region" description="Helical" evidence="2">
    <location>
        <begin position="44"/>
        <end position="66"/>
    </location>
</feature>
<dbReference type="EMBL" id="JARBDR010000793">
    <property type="protein sequence ID" value="KAJ8307026.1"/>
    <property type="molecule type" value="Genomic_DNA"/>
</dbReference>
<feature type="transmembrane region" description="Helical" evidence="2">
    <location>
        <begin position="78"/>
        <end position="99"/>
    </location>
</feature>
<feature type="transmembrane region" description="Helical" evidence="2">
    <location>
        <begin position="205"/>
        <end position="223"/>
    </location>
</feature>
<feature type="transmembrane region" description="Helical" evidence="2">
    <location>
        <begin position="111"/>
        <end position="131"/>
    </location>
</feature>
<sequence length="300" mass="34608">MKDKKHTSKFFIFRMWIGYGLDATAIAIAWMEFGFYFSSDAWRIIFIVYLALLVLVGIILTIFTGWRDASGKPDNYKWVKYIMAYFKLTSIINAGFVFFQELRSKHVLLRIWIGYGLDAVELVAVWLGLGFKFLSDLWWQAFIAYLVLIFAILVVVTMVTACKNATKRQGSHRALLYLIGYFKLTFAINAAFVFFQVFLQEQRDAGLYVVLVISGIDIALNYVEMAAGFAGLELIKTATKIYFEKNNDEEDEEDEENEDGESTKEKHQEDKVKDYIDSTIVKIQQQQQQQDDVKTKGVKK</sequence>
<keyword evidence="2" id="KW-1133">Transmembrane helix</keyword>
<name>A0ABQ9EP57_TEGGR</name>
<feature type="compositionally biased region" description="Acidic residues" evidence="1">
    <location>
        <begin position="247"/>
        <end position="260"/>
    </location>
</feature>
<evidence type="ECO:0000256" key="2">
    <source>
        <dbReference type="SAM" id="Phobius"/>
    </source>
</evidence>
<dbReference type="Proteomes" id="UP001217089">
    <property type="component" value="Unassembled WGS sequence"/>
</dbReference>
<accession>A0ABQ9EP57</accession>
<proteinExistence type="predicted"/>
<feature type="transmembrane region" description="Helical" evidence="2">
    <location>
        <begin position="137"/>
        <end position="162"/>
    </location>
</feature>
<evidence type="ECO:0000313" key="3">
    <source>
        <dbReference type="EMBL" id="KAJ8307026.1"/>
    </source>
</evidence>
<organism evidence="3 4">
    <name type="scientific">Tegillarca granosa</name>
    <name type="common">Malaysian cockle</name>
    <name type="synonym">Anadara granosa</name>
    <dbReference type="NCBI Taxonomy" id="220873"/>
    <lineage>
        <taxon>Eukaryota</taxon>
        <taxon>Metazoa</taxon>
        <taxon>Spiralia</taxon>
        <taxon>Lophotrochozoa</taxon>
        <taxon>Mollusca</taxon>
        <taxon>Bivalvia</taxon>
        <taxon>Autobranchia</taxon>
        <taxon>Pteriomorphia</taxon>
        <taxon>Arcoida</taxon>
        <taxon>Arcoidea</taxon>
        <taxon>Arcidae</taxon>
        <taxon>Tegillarca</taxon>
    </lineage>
</organism>
<comment type="caution">
    <text evidence="3">The sequence shown here is derived from an EMBL/GenBank/DDBJ whole genome shotgun (WGS) entry which is preliminary data.</text>
</comment>
<feature type="compositionally biased region" description="Basic and acidic residues" evidence="1">
    <location>
        <begin position="261"/>
        <end position="271"/>
    </location>
</feature>
<feature type="transmembrane region" description="Helical" evidence="2">
    <location>
        <begin position="174"/>
        <end position="199"/>
    </location>
</feature>
<keyword evidence="2" id="KW-0812">Transmembrane</keyword>
<evidence type="ECO:0000313" key="4">
    <source>
        <dbReference type="Proteomes" id="UP001217089"/>
    </source>
</evidence>
<gene>
    <name evidence="3" type="ORF">KUTeg_015110</name>
</gene>
<reference evidence="3 4" key="1">
    <citation type="submission" date="2022-12" db="EMBL/GenBank/DDBJ databases">
        <title>Chromosome-level genome of Tegillarca granosa.</title>
        <authorList>
            <person name="Kim J."/>
        </authorList>
    </citation>
    <scope>NUCLEOTIDE SEQUENCE [LARGE SCALE GENOMIC DNA]</scope>
    <source>
        <strain evidence="3">Teg-2019</strain>
        <tissue evidence="3">Adductor muscle</tissue>
    </source>
</reference>
<keyword evidence="2" id="KW-0472">Membrane</keyword>
<keyword evidence="4" id="KW-1185">Reference proteome</keyword>
<evidence type="ECO:0008006" key="5">
    <source>
        <dbReference type="Google" id="ProtNLM"/>
    </source>
</evidence>
<feature type="transmembrane region" description="Helical" evidence="2">
    <location>
        <begin position="16"/>
        <end position="37"/>
    </location>
</feature>